<feature type="region of interest" description="Disordered" evidence="1">
    <location>
        <begin position="1"/>
        <end position="33"/>
    </location>
</feature>
<evidence type="ECO:0000313" key="2">
    <source>
        <dbReference type="EMBL" id="QWY79347.1"/>
    </source>
</evidence>
<sequence length="127" mass="14626">MSNTDKRTKRAKNKAKQARLQKQRAQEKSNQEQVVHVPPDIVEMFQTLPGFSSEYEAVPYLKKHVLSSAALPHDVEMSVAILYVMYGNWKVLDSDALYLSDLLMVAEQIAEHPKFIEQFYQENSLVQ</sequence>
<feature type="compositionally biased region" description="Basic residues" evidence="1">
    <location>
        <begin position="7"/>
        <end position="22"/>
    </location>
</feature>
<reference evidence="2" key="1">
    <citation type="submission" date="2021-06" db="EMBL/GenBank/DDBJ databases">
        <title>The First Complete Genome Sequence of Species Shewanella decolorationis, from a Bioremediation Competent Strain Ni1-3.</title>
        <authorList>
            <person name="Wang Y."/>
            <person name="Cai X."/>
            <person name="Mao Y."/>
        </authorList>
    </citation>
    <scope>NUCLEOTIDE SEQUENCE</scope>
    <source>
        <plasmid evidence="2">pNi1-3</plasmid>
    </source>
</reference>
<gene>
    <name evidence="2" type="ORF">D0436_24490</name>
</gene>
<keyword evidence="2" id="KW-0614">Plasmid</keyword>
<accession>A0A8F3E0X7</accession>
<organism evidence="2 3">
    <name type="scientific">Shewanella decolorationis</name>
    <dbReference type="NCBI Taxonomy" id="256839"/>
    <lineage>
        <taxon>Bacteria</taxon>
        <taxon>Pseudomonadati</taxon>
        <taxon>Pseudomonadota</taxon>
        <taxon>Gammaproteobacteria</taxon>
        <taxon>Alteromonadales</taxon>
        <taxon>Shewanellaceae</taxon>
        <taxon>Shewanella</taxon>
    </lineage>
</organism>
<dbReference type="RefSeq" id="WP_216832064.1">
    <property type="nucleotide sequence ID" value="NZ_CP076856.1"/>
</dbReference>
<dbReference type="Proteomes" id="UP000321124">
    <property type="component" value="Plasmid pNi1-3"/>
</dbReference>
<evidence type="ECO:0000256" key="1">
    <source>
        <dbReference type="SAM" id="MobiDB-lite"/>
    </source>
</evidence>
<dbReference type="EMBL" id="CP076856">
    <property type="protein sequence ID" value="QWY79347.1"/>
    <property type="molecule type" value="Genomic_DNA"/>
</dbReference>
<dbReference type="KEGG" id="sdeo:D0436_24490"/>
<dbReference type="AlphaFoldDB" id="A0A8F3E0X7"/>
<evidence type="ECO:0000313" key="3">
    <source>
        <dbReference type="Proteomes" id="UP000321124"/>
    </source>
</evidence>
<geneLocation type="plasmid" evidence="2 3">
    <name>pNi1-3</name>
</geneLocation>
<name>A0A8F3E0X7_9GAMM</name>
<proteinExistence type="predicted"/>
<protein>
    <submittedName>
        <fullName evidence="2">Uncharacterized protein</fullName>
    </submittedName>
</protein>